<dbReference type="AlphaFoldDB" id="A0A221MF00"/>
<dbReference type="SUPFAM" id="SSF56281">
    <property type="entry name" value="Metallo-hydrolase/oxidoreductase"/>
    <property type="match status" value="1"/>
</dbReference>
<reference evidence="2 3" key="1">
    <citation type="journal article" date="2003" name="Int. J. Syst. Evol. Microbiol.">
        <title>Virgibacillus carmonensis sp. nov., Virgibacillus necropolis sp. nov. and Virgibacillus picturae sp. nov., three novel species isolated from deteriorated mural paintings, transfer of the species of the genus salibacillus to Virgibacillus, as Virgibacillus marismortui comb. nov. and Virgibacillus salexigens comb. nov., and emended description of the genus Virgibacillus.</title>
        <authorList>
            <person name="Heyrman J."/>
            <person name="Logan N.A."/>
            <person name="Busse H.J."/>
            <person name="Balcaen A."/>
            <person name="Lebbe L."/>
            <person name="Rodriguez-Diaz M."/>
            <person name="Swings J."/>
            <person name="De Vos P."/>
        </authorList>
    </citation>
    <scope>NUCLEOTIDE SEQUENCE [LARGE SCALE GENOMIC DNA]</scope>
    <source>
        <strain evidence="2 3">LMG 19488</strain>
    </source>
</reference>
<dbReference type="PANTHER" id="PTHR42663">
    <property type="entry name" value="HYDROLASE C777.06C-RELATED-RELATED"/>
    <property type="match status" value="1"/>
</dbReference>
<organism evidence="2 3">
    <name type="scientific">Virgibacillus necropolis</name>
    <dbReference type="NCBI Taxonomy" id="163877"/>
    <lineage>
        <taxon>Bacteria</taxon>
        <taxon>Bacillati</taxon>
        <taxon>Bacillota</taxon>
        <taxon>Bacilli</taxon>
        <taxon>Bacillales</taxon>
        <taxon>Bacillaceae</taxon>
        <taxon>Virgibacillus</taxon>
    </lineage>
</organism>
<name>A0A221MF00_9BACI</name>
<protein>
    <submittedName>
        <fullName evidence="2">Pyrroloquinoline quinone biosynthesis protein PqqB</fullName>
    </submittedName>
</protein>
<dbReference type="Gene3D" id="3.60.15.10">
    <property type="entry name" value="Ribonuclease Z/Hydroxyacylglutathione hydrolase-like"/>
    <property type="match status" value="1"/>
</dbReference>
<dbReference type="RefSeq" id="WP_089533079.1">
    <property type="nucleotide sequence ID" value="NZ_CP022437.1"/>
</dbReference>
<evidence type="ECO:0000313" key="3">
    <source>
        <dbReference type="Proteomes" id="UP000204391"/>
    </source>
</evidence>
<gene>
    <name evidence="2" type="ORF">CFK40_14645</name>
</gene>
<dbReference type="InterPro" id="IPR001279">
    <property type="entry name" value="Metallo-B-lactamas"/>
</dbReference>
<keyword evidence="3" id="KW-1185">Reference proteome</keyword>
<accession>A0A221MF00</accession>
<evidence type="ECO:0000313" key="2">
    <source>
        <dbReference type="EMBL" id="ASN06170.1"/>
    </source>
</evidence>
<dbReference type="InterPro" id="IPR036866">
    <property type="entry name" value="RibonucZ/Hydroxyglut_hydro"/>
</dbReference>
<feature type="domain" description="Metallo-beta-lactamase" evidence="1">
    <location>
        <begin position="50"/>
        <end position="241"/>
    </location>
</feature>
<dbReference type="EMBL" id="CP022437">
    <property type="protein sequence ID" value="ASN06170.1"/>
    <property type="molecule type" value="Genomic_DNA"/>
</dbReference>
<dbReference type="Pfam" id="PF12706">
    <property type="entry name" value="Lactamase_B_2"/>
    <property type="match status" value="1"/>
</dbReference>
<dbReference type="PANTHER" id="PTHR42663:SF6">
    <property type="entry name" value="HYDROLASE C777.06C-RELATED"/>
    <property type="match status" value="1"/>
</dbReference>
<proteinExistence type="predicted"/>
<evidence type="ECO:0000259" key="1">
    <source>
        <dbReference type="Pfam" id="PF12706"/>
    </source>
</evidence>
<dbReference type="Proteomes" id="UP000204391">
    <property type="component" value="Chromosome"/>
</dbReference>
<dbReference type="KEGG" id="vne:CFK40_14645"/>
<sequence>MFVKVLGTAQDAGVPHPNCFCENCELARQNKSYQRFASSLSIHFPKEGKWYLIDPSPDFKEQLTMVQNQKKWRKVMDGIFLTHAHIGHYTGLAFLGKEAISTNRMPVMAGGKMSRFLSSHYPWKQLIDFNNIQLETLEDRKPYTLPEETSIIPLAVPHRNEFSETFGFIIRGNQKCLLYIPDIDRWDEWHVDLDELMKNMDYCLIDGTFYSAKELEQLGRSYNDIPHPLITDSMEKFRAYKSTCNIYFTHFNHTNPVIRKNGRYKELIEENGFFILEEGHEFSL</sequence>
<dbReference type="OrthoDB" id="9800940at2"/>